<evidence type="ECO:0000256" key="1">
    <source>
        <dbReference type="SAM" id="Coils"/>
    </source>
</evidence>
<reference evidence="2 3" key="1">
    <citation type="submission" date="2020-08" db="EMBL/GenBank/DDBJ databases">
        <title>Complete genome sequence of Erwinia phage pEa_SNUABM_12.</title>
        <authorList>
            <person name="Kim S.G."/>
            <person name="Lee S.B."/>
            <person name="Park S.C."/>
        </authorList>
    </citation>
    <scope>NUCLEOTIDE SEQUENCE [LARGE SCALE GENOMIC DNA]</scope>
</reference>
<proteinExistence type="predicted"/>
<sequence length="185" mass="21737">MGYQPMPINPPPPTKSDEGIINLATMLEIHQHLHILVLRKSAGKLIEYIMQFRNKKQATNAIIQTKYELSKCRPEVLAMMLSMAKDPRRFKFADTTCDSRMVLNDTVHGTYFQIYNFSSNPNRYLPKVYINSKEFLNDNEEMVLFKIVKSMNMMSNNEYKLQEELKTLEEQENVFQIYQNEKLLS</sequence>
<evidence type="ECO:0000313" key="3">
    <source>
        <dbReference type="Proteomes" id="UP000594095"/>
    </source>
</evidence>
<name>A0A7L8ZLP5_9CAUD</name>
<evidence type="ECO:0000313" key="2">
    <source>
        <dbReference type="EMBL" id="QOI71082.1"/>
    </source>
</evidence>
<dbReference type="Proteomes" id="UP000594095">
    <property type="component" value="Genome"/>
</dbReference>
<accession>A0A7L8ZLP5</accession>
<dbReference type="EMBL" id="MT939486">
    <property type="protein sequence ID" value="QOI71082.1"/>
    <property type="molecule type" value="Genomic_DNA"/>
</dbReference>
<protein>
    <submittedName>
        <fullName evidence="2">Uncharacterized protein</fullName>
    </submittedName>
</protein>
<keyword evidence="1" id="KW-0175">Coiled coil</keyword>
<organism evidence="2 3">
    <name type="scientific">Erwinia phage pEa_SNUABM_12</name>
    <dbReference type="NCBI Taxonomy" id="2768773"/>
    <lineage>
        <taxon>Viruses</taxon>
        <taxon>Duplodnaviria</taxon>
        <taxon>Heunggongvirae</taxon>
        <taxon>Uroviricota</taxon>
        <taxon>Caudoviricetes</taxon>
        <taxon>Eneladusvirus</taxon>
        <taxon>Eneladusvirus BF</taxon>
    </lineage>
</organism>
<gene>
    <name evidence="2" type="ORF">pEaSNUABM12_00144</name>
</gene>
<feature type="coiled-coil region" evidence="1">
    <location>
        <begin position="151"/>
        <end position="181"/>
    </location>
</feature>